<name>A0ABW5Y7W0_9SPHI</name>
<keyword evidence="3" id="KW-1185">Reference proteome</keyword>
<sequence length="71" mass="7390">MKNILKISLAAIVVAMSLMACGDGHKATNAVSQPDTTKVDSDKADLTKVDSNKLDTSAKDGTAVKKATVKK</sequence>
<comment type="caution">
    <text evidence="2">The sequence shown here is derived from an EMBL/GenBank/DDBJ whole genome shotgun (WGS) entry which is preliminary data.</text>
</comment>
<dbReference type="RefSeq" id="WP_377181949.1">
    <property type="nucleotide sequence ID" value="NZ_JBHUPD010000001.1"/>
</dbReference>
<dbReference type="Proteomes" id="UP001597557">
    <property type="component" value="Unassembled WGS sequence"/>
</dbReference>
<keyword evidence="1" id="KW-0732">Signal</keyword>
<evidence type="ECO:0000313" key="3">
    <source>
        <dbReference type="Proteomes" id="UP001597557"/>
    </source>
</evidence>
<dbReference type="EMBL" id="JBHUPD010000001">
    <property type="protein sequence ID" value="MFD2871350.1"/>
    <property type="molecule type" value="Genomic_DNA"/>
</dbReference>
<gene>
    <name evidence="2" type="ORF">ACFS5N_02645</name>
</gene>
<protein>
    <submittedName>
        <fullName evidence="2">Uncharacterized protein</fullName>
    </submittedName>
</protein>
<organism evidence="2 3">
    <name type="scientific">Mucilaginibacter ximonensis</name>
    <dbReference type="NCBI Taxonomy" id="538021"/>
    <lineage>
        <taxon>Bacteria</taxon>
        <taxon>Pseudomonadati</taxon>
        <taxon>Bacteroidota</taxon>
        <taxon>Sphingobacteriia</taxon>
        <taxon>Sphingobacteriales</taxon>
        <taxon>Sphingobacteriaceae</taxon>
        <taxon>Mucilaginibacter</taxon>
    </lineage>
</organism>
<feature type="chain" id="PRO_5046323229" evidence="1">
    <location>
        <begin position="21"/>
        <end position="71"/>
    </location>
</feature>
<evidence type="ECO:0000256" key="1">
    <source>
        <dbReference type="SAM" id="SignalP"/>
    </source>
</evidence>
<feature type="signal peptide" evidence="1">
    <location>
        <begin position="1"/>
        <end position="20"/>
    </location>
</feature>
<accession>A0ABW5Y7W0</accession>
<proteinExistence type="predicted"/>
<reference evidence="3" key="1">
    <citation type="journal article" date="2019" name="Int. J. Syst. Evol. Microbiol.">
        <title>The Global Catalogue of Microorganisms (GCM) 10K type strain sequencing project: providing services to taxonomists for standard genome sequencing and annotation.</title>
        <authorList>
            <consortium name="The Broad Institute Genomics Platform"/>
            <consortium name="The Broad Institute Genome Sequencing Center for Infectious Disease"/>
            <person name="Wu L."/>
            <person name="Ma J."/>
        </authorList>
    </citation>
    <scope>NUCLEOTIDE SEQUENCE [LARGE SCALE GENOMIC DNA]</scope>
    <source>
        <strain evidence="3">KCTC 22437</strain>
    </source>
</reference>
<evidence type="ECO:0000313" key="2">
    <source>
        <dbReference type="EMBL" id="MFD2871350.1"/>
    </source>
</evidence>
<dbReference type="PROSITE" id="PS51257">
    <property type="entry name" value="PROKAR_LIPOPROTEIN"/>
    <property type="match status" value="1"/>
</dbReference>